<evidence type="ECO:0000313" key="2">
    <source>
        <dbReference type="Proteomes" id="UP000093391"/>
    </source>
</evidence>
<dbReference type="InterPro" id="IPR010710">
    <property type="entry name" value="DUF1289"/>
</dbReference>
<dbReference type="EMBL" id="CP016895">
    <property type="protein sequence ID" value="AOA59867.1"/>
    <property type="molecule type" value="Genomic_DNA"/>
</dbReference>
<protein>
    <recommendedName>
        <fullName evidence="3">DUF1289 domain-containing protein</fullName>
    </recommendedName>
</protein>
<accession>A0A1B2M3T5</accession>
<dbReference type="RefSeq" id="WP_067559124.1">
    <property type="nucleotide sequence ID" value="NZ_CP016895.1"/>
</dbReference>
<reference evidence="1 2" key="1">
    <citation type="submission" date="2016-08" db="EMBL/GenBank/DDBJ databases">
        <authorList>
            <person name="Seilhamer J.J."/>
        </authorList>
    </citation>
    <scope>NUCLEOTIDE SEQUENCE [LARGE SCALE GENOMIC DNA]</scope>
    <source>
        <strain evidence="1 2">BRTC-1</strain>
    </source>
</reference>
<evidence type="ECO:0000313" key="1">
    <source>
        <dbReference type="EMBL" id="AOA59867.1"/>
    </source>
</evidence>
<evidence type="ECO:0008006" key="3">
    <source>
        <dbReference type="Google" id="ProtNLM"/>
    </source>
</evidence>
<proteinExistence type="predicted"/>
<dbReference type="PANTHER" id="PTHR35175">
    <property type="entry name" value="DUF1289 DOMAIN-CONTAINING PROTEIN"/>
    <property type="match status" value="1"/>
</dbReference>
<dbReference type="PANTHER" id="PTHR35175:SF1">
    <property type="entry name" value="OXIDOREDUCTASE"/>
    <property type="match status" value="1"/>
</dbReference>
<dbReference type="KEGG" id="ala:BFG52_04240"/>
<keyword evidence="2" id="KW-1185">Reference proteome</keyword>
<dbReference type="Pfam" id="PF06945">
    <property type="entry name" value="DUF1289"/>
    <property type="match status" value="1"/>
</dbReference>
<dbReference type="OrthoDB" id="5296987at2"/>
<organism evidence="1 2">
    <name type="scientific">Acinetobacter larvae</name>
    <dbReference type="NCBI Taxonomy" id="1789224"/>
    <lineage>
        <taxon>Bacteria</taxon>
        <taxon>Pseudomonadati</taxon>
        <taxon>Pseudomonadota</taxon>
        <taxon>Gammaproteobacteria</taxon>
        <taxon>Moraxellales</taxon>
        <taxon>Moraxellaceae</taxon>
        <taxon>Acinetobacter</taxon>
    </lineage>
</organism>
<sequence>MTHSRRIATLTPCAGRCSTVFGDAVCRGCRRFNHEVIQWNGYDAAQRYAVWKRLDAQLDQILVPMLPLAQLPLVEVFLENKRIRCLETASVGRKFYLALKYCEKRREATVDSGLGLDRKQVKALWDEFERRVIALANASYDFAWLRADAMRQHLTPSQQTCDDIV</sequence>
<dbReference type="Proteomes" id="UP000093391">
    <property type="component" value="Chromosome"/>
</dbReference>
<gene>
    <name evidence="1" type="ORF">BFG52_04240</name>
</gene>
<name>A0A1B2M3T5_9GAMM</name>
<dbReference type="AlphaFoldDB" id="A0A1B2M3T5"/>
<dbReference type="STRING" id="1789224.BFG52_04240"/>